<evidence type="ECO:0000256" key="14">
    <source>
        <dbReference type="ARBA" id="ARBA00023157"/>
    </source>
</evidence>
<evidence type="ECO:0000256" key="2">
    <source>
        <dbReference type="ARBA" id="ARBA00007241"/>
    </source>
</evidence>
<feature type="disulfide bond" description="Redox-active" evidence="18">
    <location>
        <begin position="139"/>
        <end position="145"/>
    </location>
</feature>
<keyword evidence="14 18" id="KW-1015">Disulfide bond</keyword>
<dbReference type="PANTHER" id="PTHR32234">
    <property type="entry name" value="THIOL:DISULFIDE INTERCHANGE PROTEIN DSBD"/>
    <property type="match status" value="1"/>
</dbReference>
<feature type="domain" description="Thioredoxin" evidence="19">
    <location>
        <begin position="457"/>
        <end position="600"/>
    </location>
</feature>
<keyword evidence="11 18" id="KW-0560">Oxidoreductase</keyword>
<evidence type="ECO:0000256" key="8">
    <source>
        <dbReference type="ARBA" id="ARBA00022748"/>
    </source>
</evidence>
<keyword evidence="4 18" id="KW-1003">Cell membrane</keyword>
<dbReference type="OrthoDB" id="9811036at2"/>
<gene>
    <name evidence="18 20" type="primary">dsbD</name>
    <name evidence="20" type="ORF">NMK_1505</name>
</gene>
<keyword evidence="6 18" id="KW-0812">Transmembrane</keyword>
<evidence type="ECO:0000256" key="5">
    <source>
        <dbReference type="ARBA" id="ARBA00022519"/>
    </source>
</evidence>
<dbReference type="Gene3D" id="3.40.30.10">
    <property type="entry name" value="Glutaredoxin"/>
    <property type="match status" value="1"/>
</dbReference>
<feature type="signal peptide" evidence="18">
    <location>
        <begin position="1"/>
        <end position="18"/>
    </location>
</feature>
<feature type="transmembrane region" description="Helical" evidence="18">
    <location>
        <begin position="384"/>
        <end position="402"/>
    </location>
</feature>
<dbReference type="InterPro" id="IPR028250">
    <property type="entry name" value="DsbDN"/>
</dbReference>
<dbReference type="Proteomes" id="UP000245081">
    <property type="component" value="Unassembled WGS sequence"/>
</dbReference>
<dbReference type="InterPro" id="IPR036929">
    <property type="entry name" value="DsbDN_sf"/>
</dbReference>
<dbReference type="InterPro" id="IPR017937">
    <property type="entry name" value="Thioredoxin_CS"/>
</dbReference>
<dbReference type="GO" id="GO:0017004">
    <property type="term" value="P:cytochrome complex assembly"/>
    <property type="evidence" value="ECO:0007669"/>
    <property type="project" value="UniProtKB-UniRule"/>
</dbReference>
<feature type="disulfide bond" description="Redox-active" evidence="18">
    <location>
        <begin position="516"/>
        <end position="519"/>
    </location>
</feature>
<dbReference type="GO" id="GO:0005886">
    <property type="term" value="C:plasma membrane"/>
    <property type="evidence" value="ECO:0007669"/>
    <property type="project" value="UniProtKB-SubCell"/>
</dbReference>
<dbReference type="CDD" id="cd02953">
    <property type="entry name" value="DsbDgamma"/>
    <property type="match status" value="1"/>
</dbReference>
<evidence type="ECO:0000256" key="13">
    <source>
        <dbReference type="ARBA" id="ARBA00023136"/>
    </source>
</evidence>
<evidence type="ECO:0000256" key="12">
    <source>
        <dbReference type="ARBA" id="ARBA00023027"/>
    </source>
</evidence>
<evidence type="ECO:0000256" key="16">
    <source>
        <dbReference type="ARBA" id="ARBA00047388"/>
    </source>
</evidence>
<feature type="disulfide bond" description="Redox-active" evidence="18">
    <location>
        <begin position="203"/>
        <end position="325"/>
    </location>
</feature>
<dbReference type="NCBIfam" id="NF001419">
    <property type="entry name" value="PRK00293.1"/>
    <property type="match status" value="1"/>
</dbReference>
<dbReference type="SUPFAM" id="SSF74863">
    <property type="entry name" value="Thiol:disulfide interchange protein DsbD, N-terminal domain (DsbD-alpha)"/>
    <property type="match status" value="1"/>
</dbReference>
<keyword evidence="7 18" id="KW-0732">Signal</keyword>
<dbReference type="PANTHER" id="PTHR32234:SF0">
    <property type="entry name" value="THIOL:DISULFIDE INTERCHANGE PROTEIN DSBD"/>
    <property type="match status" value="1"/>
</dbReference>
<evidence type="ECO:0000256" key="1">
    <source>
        <dbReference type="ARBA" id="ARBA00004429"/>
    </source>
</evidence>
<keyword evidence="3 18" id="KW-0813">Transport</keyword>
<keyword evidence="10 18" id="KW-1133">Transmembrane helix</keyword>
<dbReference type="SUPFAM" id="SSF52833">
    <property type="entry name" value="Thioredoxin-like"/>
    <property type="match status" value="1"/>
</dbReference>
<comment type="catalytic activity">
    <reaction evidence="17 18">
        <text>[protein]-dithiol + NADP(+) = [protein]-disulfide + NADPH + H(+)</text>
        <dbReference type="Rhea" id="RHEA:18753"/>
        <dbReference type="Rhea" id="RHEA-COMP:10593"/>
        <dbReference type="Rhea" id="RHEA-COMP:10594"/>
        <dbReference type="ChEBI" id="CHEBI:15378"/>
        <dbReference type="ChEBI" id="CHEBI:29950"/>
        <dbReference type="ChEBI" id="CHEBI:50058"/>
        <dbReference type="ChEBI" id="CHEBI:57783"/>
        <dbReference type="ChEBI" id="CHEBI:58349"/>
        <dbReference type="EC" id="1.8.1.8"/>
    </reaction>
</comment>
<feature type="transmembrane region" description="Helical" evidence="18">
    <location>
        <begin position="408"/>
        <end position="429"/>
    </location>
</feature>
<dbReference type="EC" id="1.8.1.8" evidence="18"/>
<keyword evidence="12 18" id="KW-0520">NAD</keyword>
<dbReference type="PROSITE" id="PS00194">
    <property type="entry name" value="THIOREDOXIN_1"/>
    <property type="match status" value="1"/>
</dbReference>
<dbReference type="InterPro" id="IPR012336">
    <property type="entry name" value="Thioredoxin-like_fold"/>
</dbReference>
<comment type="function">
    <text evidence="18">Required to facilitate the formation of correct disulfide bonds in some periplasmic proteins and for the assembly of the periplasmic c-type cytochromes. Acts by transferring electrons from cytoplasmic thioredoxin to the periplasm. This transfer involves a cascade of disulfide bond formation and reduction steps.</text>
</comment>
<dbReference type="HAMAP" id="MF_00399">
    <property type="entry name" value="DbsD"/>
    <property type="match status" value="1"/>
</dbReference>
<organism evidence="20 21">
    <name type="scientific">Novimethylophilus kurashikiensis</name>
    <dbReference type="NCBI Taxonomy" id="1825523"/>
    <lineage>
        <taxon>Bacteria</taxon>
        <taxon>Pseudomonadati</taxon>
        <taxon>Pseudomonadota</taxon>
        <taxon>Betaproteobacteria</taxon>
        <taxon>Nitrosomonadales</taxon>
        <taxon>Methylophilaceae</taxon>
        <taxon>Novimethylophilus</taxon>
    </lineage>
</organism>
<evidence type="ECO:0000256" key="17">
    <source>
        <dbReference type="ARBA" id="ARBA00047804"/>
    </source>
</evidence>
<evidence type="ECO:0000256" key="10">
    <source>
        <dbReference type="ARBA" id="ARBA00022989"/>
    </source>
</evidence>
<dbReference type="InterPro" id="IPR036249">
    <property type="entry name" value="Thioredoxin-like_sf"/>
</dbReference>
<feature type="transmembrane region" description="Helical" evidence="18">
    <location>
        <begin position="343"/>
        <end position="372"/>
    </location>
</feature>
<keyword evidence="8 18" id="KW-0201">Cytochrome c-type biogenesis</keyword>
<evidence type="ECO:0000256" key="4">
    <source>
        <dbReference type="ARBA" id="ARBA00022475"/>
    </source>
</evidence>
<evidence type="ECO:0000313" key="21">
    <source>
        <dbReference type="Proteomes" id="UP000245081"/>
    </source>
</evidence>
<reference evidence="20 21" key="1">
    <citation type="journal article" date="2018" name="Environ. Microbiol.">
        <title>Isolation and genomic characterization of Novimethylophilus kurashikiensis gen. nov. sp. nov., a new lanthanide-dependent methylotrophic species of Methylophilaceae.</title>
        <authorList>
            <person name="Lv H."/>
            <person name="Sahin N."/>
            <person name="Tani A."/>
        </authorList>
    </citation>
    <scope>NUCLEOTIDE SEQUENCE [LARGE SCALE GENOMIC DNA]</scope>
    <source>
        <strain evidence="20 21">La2-4</strain>
    </source>
</reference>
<protein>
    <recommendedName>
        <fullName evidence="18">Thiol:disulfide interchange protein DsbD</fullName>
        <ecNumber evidence="18">1.8.1.8</ecNumber>
    </recommendedName>
    <alternativeName>
        <fullName evidence="18">Protein-disulfide reductase</fullName>
        <shortName evidence="18">Disulfide reductase</shortName>
    </alternativeName>
</protein>
<dbReference type="RefSeq" id="WP_109015161.1">
    <property type="nucleotide sequence ID" value="NZ_BDOQ01000004.1"/>
</dbReference>
<keyword evidence="13 18" id="KW-0472">Membrane</keyword>
<feature type="transmembrane region" description="Helical" evidence="18">
    <location>
        <begin position="184"/>
        <end position="211"/>
    </location>
</feature>
<keyword evidence="15 18" id="KW-0676">Redox-active center</keyword>
<name>A0A2R5F6S1_9PROT</name>
<dbReference type="GO" id="GO:0047134">
    <property type="term" value="F:protein-disulfide reductase [NAD(P)H] activity"/>
    <property type="evidence" value="ECO:0007669"/>
    <property type="project" value="UniProtKB-UniRule"/>
</dbReference>
<feature type="transmembrane region" description="Helical" evidence="18">
    <location>
        <begin position="307"/>
        <end position="337"/>
    </location>
</feature>
<dbReference type="Pfam" id="PF13098">
    <property type="entry name" value="Thioredoxin_2"/>
    <property type="match status" value="1"/>
</dbReference>
<feature type="transmembrane region" description="Helical" evidence="18">
    <location>
        <begin position="264"/>
        <end position="286"/>
    </location>
</feature>
<dbReference type="GO" id="GO:0009055">
    <property type="term" value="F:electron transfer activity"/>
    <property type="evidence" value="ECO:0007669"/>
    <property type="project" value="UniProtKB-UniRule"/>
</dbReference>
<feature type="transmembrane region" description="Helical" evidence="18">
    <location>
        <begin position="441"/>
        <end position="459"/>
    </location>
</feature>
<evidence type="ECO:0000256" key="7">
    <source>
        <dbReference type="ARBA" id="ARBA00022729"/>
    </source>
</evidence>
<comment type="subcellular location">
    <subcellularLocation>
        <location evidence="1 18">Cell inner membrane</location>
        <topology evidence="1 18">Multi-pass membrane protein</topology>
    </subcellularLocation>
</comment>
<feature type="transmembrane region" description="Helical" evidence="18">
    <location>
        <begin position="232"/>
        <end position="252"/>
    </location>
</feature>
<dbReference type="Pfam" id="PF02683">
    <property type="entry name" value="DsbD_TM"/>
    <property type="match status" value="1"/>
</dbReference>
<evidence type="ECO:0000256" key="9">
    <source>
        <dbReference type="ARBA" id="ARBA00022982"/>
    </source>
</evidence>
<evidence type="ECO:0000256" key="18">
    <source>
        <dbReference type="HAMAP-Rule" id="MF_00399"/>
    </source>
</evidence>
<sequence length="612" mass="64881" precursor="true">MIRTIFLLTCLWLGTAQAGLLPEREAPQVSGPTTSALNESGNDFLKPEQAFKLSIVRQDPQTLKADFEVAPGYYLYRERISFKLKQGQLAGVDLPPGEMKHDPNFGDMEVYHHSFQATLHLAGSIPPEGISLQASYQGCSEKGLCYAPIRKTFDIGASETVSASTPTSVGETDQVRQLLGGGKLWLIASGFFGFGLLLAFTPCVFPMIPILSGIIVGQGQHPSRTHAFNLSLAYTLGMAVTYAIAGIAAGLSGHLISNALQTPWALGAGALVFVLLALSMFGFYELRLPSGMESKIAETTNRIKGGRFLGVFIMGALSALIVSPCVAAPLAGALLYIGQTHDVVLGGVALFTMALGMGVPLLAVGLSAGALLPKAGAWMKSVQNAFGVVMLGVAVWLISPVLPTAIVMGLWAALLIGVAIFLHALDGLPPHAGTAQRLGKAFGVIALTAGIALLIGAFAGSRDPLQPLAGLFNGKNASPAEHALPFKRIKSTAELDAAIQAAKGRRVMLDFYADWCVSCKEFERNTFSDARVGKMLENTLLLQADVTANTIEDAALLERFNLFGPPGIIFFDANGRQMVTQVVGYQDAEQFLVTLNGIFAAKDRNCPKALEC</sequence>
<keyword evidence="21" id="KW-1185">Reference proteome</keyword>
<evidence type="ECO:0000259" key="19">
    <source>
        <dbReference type="PROSITE" id="PS51352"/>
    </source>
</evidence>
<comment type="caution">
    <text evidence="20">The sequence shown here is derived from an EMBL/GenBank/DDBJ whole genome shotgun (WGS) entry which is preliminary data.</text>
</comment>
<evidence type="ECO:0000256" key="6">
    <source>
        <dbReference type="ARBA" id="ARBA00022692"/>
    </source>
</evidence>
<dbReference type="PROSITE" id="PS51352">
    <property type="entry name" value="THIOREDOXIN_2"/>
    <property type="match status" value="1"/>
</dbReference>
<dbReference type="InterPro" id="IPR013766">
    <property type="entry name" value="Thioredoxin_domain"/>
</dbReference>
<dbReference type="InterPro" id="IPR035671">
    <property type="entry name" value="DsbD_gamma"/>
</dbReference>
<evidence type="ECO:0000313" key="20">
    <source>
        <dbReference type="EMBL" id="GBG13952.1"/>
    </source>
</evidence>
<dbReference type="Pfam" id="PF11412">
    <property type="entry name" value="DsbD_N"/>
    <property type="match status" value="1"/>
</dbReference>
<dbReference type="InterPro" id="IPR003834">
    <property type="entry name" value="Cyt_c_assmbl_TM_dom"/>
</dbReference>
<comment type="similarity">
    <text evidence="2 18">Belongs to the thioredoxin family. DsbD subfamily.</text>
</comment>
<evidence type="ECO:0000256" key="3">
    <source>
        <dbReference type="ARBA" id="ARBA00022448"/>
    </source>
</evidence>
<feature type="chain" id="PRO_5015366384" description="Thiol:disulfide interchange protein DsbD" evidence="18">
    <location>
        <begin position="19"/>
        <end position="612"/>
    </location>
</feature>
<dbReference type="InterPro" id="IPR022910">
    <property type="entry name" value="Thiol_diS_interchange_DbsD"/>
</dbReference>
<evidence type="ECO:0000256" key="11">
    <source>
        <dbReference type="ARBA" id="ARBA00023002"/>
    </source>
</evidence>
<dbReference type="AlphaFoldDB" id="A0A2R5F6S1"/>
<keyword evidence="9 18" id="KW-0249">Electron transport</keyword>
<comment type="catalytic activity">
    <reaction evidence="16 18">
        <text>[protein]-dithiol + NAD(+) = [protein]-disulfide + NADH + H(+)</text>
        <dbReference type="Rhea" id="RHEA:18749"/>
        <dbReference type="Rhea" id="RHEA-COMP:10593"/>
        <dbReference type="Rhea" id="RHEA-COMP:10594"/>
        <dbReference type="ChEBI" id="CHEBI:15378"/>
        <dbReference type="ChEBI" id="CHEBI:29950"/>
        <dbReference type="ChEBI" id="CHEBI:50058"/>
        <dbReference type="ChEBI" id="CHEBI:57540"/>
        <dbReference type="ChEBI" id="CHEBI:57945"/>
        <dbReference type="EC" id="1.8.1.8"/>
    </reaction>
</comment>
<dbReference type="GO" id="GO:0045454">
    <property type="term" value="P:cell redox homeostasis"/>
    <property type="evidence" value="ECO:0007669"/>
    <property type="project" value="TreeGrafter"/>
</dbReference>
<keyword evidence="5 18" id="KW-0997">Cell inner membrane</keyword>
<proteinExistence type="inferred from homology"/>
<dbReference type="EMBL" id="BDOQ01000004">
    <property type="protein sequence ID" value="GBG13952.1"/>
    <property type="molecule type" value="Genomic_DNA"/>
</dbReference>
<accession>A0A2R5F6S1</accession>
<dbReference type="Gene3D" id="2.60.40.1250">
    <property type="entry name" value="Thiol:disulfide interchange protein DsbD, N-terminal domain"/>
    <property type="match status" value="1"/>
</dbReference>
<evidence type="ECO:0000256" key="15">
    <source>
        <dbReference type="ARBA" id="ARBA00023284"/>
    </source>
</evidence>